<accession>A0ABM9N7U6</accession>
<proteinExistence type="predicted"/>
<reference evidence="1 2" key="1">
    <citation type="submission" date="2024-01" db="EMBL/GenBank/DDBJ databases">
        <authorList>
            <person name="Kunselman E."/>
        </authorList>
    </citation>
    <scope>NUCLEOTIDE SEQUENCE [LARGE SCALE GENOMIC DNA]</scope>
    <source>
        <strain evidence="1">2 abalone samples</strain>
    </source>
</reference>
<sequence length="42" mass="5010">MKNCNRISDPHNNLAYIIQNFTSKLNNYLAIYYIINFTKTQI</sequence>
<protein>
    <submittedName>
        <fullName evidence="1">Uncharacterized protein</fullName>
    </submittedName>
</protein>
<dbReference type="EMBL" id="CAWVOK010000014">
    <property type="protein sequence ID" value="CAK8162738.1"/>
    <property type="molecule type" value="Genomic_DNA"/>
</dbReference>
<evidence type="ECO:0000313" key="2">
    <source>
        <dbReference type="Proteomes" id="UP001314181"/>
    </source>
</evidence>
<keyword evidence="2" id="KW-1185">Reference proteome</keyword>
<gene>
    <name evidence="1" type="ORF">CAXC1_220038</name>
</gene>
<name>A0ABM9N7U6_9RICK</name>
<comment type="caution">
    <text evidence="1">The sequence shown here is derived from an EMBL/GenBank/DDBJ whole genome shotgun (WGS) entry which is preliminary data.</text>
</comment>
<evidence type="ECO:0000313" key="1">
    <source>
        <dbReference type="EMBL" id="CAK8162738.1"/>
    </source>
</evidence>
<organism evidence="1 2">
    <name type="scientific">Candidatus Xenohaliotis californiensis</name>
    <dbReference type="NCBI Taxonomy" id="84677"/>
    <lineage>
        <taxon>Bacteria</taxon>
        <taxon>Pseudomonadati</taxon>
        <taxon>Pseudomonadota</taxon>
        <taxon>Alphaproteobacteria</taxon>
        <taxon>Rickettsiales</taxon>
        <taxon>Anaplasmataceae</taxon>
        <taxon>Candidatus Xenohaliotis</taxon>
    </lineage>
</organism>
<dbReference type="Proteomes" id="UP001314181">
    <property type="component" value="Unassembled WGS sequence"/>
</dbReference>